<dbReference type="Proteomes" id="UP001329915">
    <property type="component" value="Chromosome"/>
</dbReference>
<dbReference type="Pfam" id="PF01361">
    <property type="entry name" value="Tautomerase"/>
    <property type="match status" value="1"/>
</dbReference>
<evidence type="ECO:0000259" key="5">
    <source>
        <dbReference type="Pfam" id="PF01361"/>
    </source>
</evidence>
<dbReference type="RefSeq" id="WP_366922697.1">
    <property type="nucleotide sequence ID" value="NZ_CP121694.1"/>
</dbReference>
<evidence type="ECO:0000313" key="7">
    <source>
        <dbReference type="Proteomes" id="UP001329915"/>
    </source>
</evidence>
<dbReference type="AlphaFoldDB" id="A0AAU0USR3"/>
<dbReference type="PANTHER" id="PTHR35530">
    <property type="entry name" value="TAUTOMERASE-RELATED"/>
    <property type="match status" value="1"/>
</dbReference>
<keyword evidence="2 4" id="KW-0413">Isomerase</keyword>
<organism evidence="6 7">
    <name type="scientific">Metallumcola ferriviriculae</name>
    <dbReference type="NCBI Taxonomy" id="3039180"/>
    <lineage>
        <taxon>Bacteria</taxon>
        <taxon>Bacillati</taxon>
        <taxon>Bacillota</taxon>
        <taxon>Clostridia</taxon>
        <taxon>Neomoorellales</taxon>
        <taxon>Desulfitibacteraceae</taxon>
        <taxon>Metallumcola</taxon>
    </lineage>
</organism>
<keyword evidence="7" id="KW-1185">Reference proteome</keyword>
<reference evidence="6 7" key="1">
    <citation type="submission" date="2023-04" db="EMBL/GenBank/DDBJ databases">
        <authorList>
            <person name="Hsu D."/>
        </authorList>
    </citation>
    <scope>NUCLEOTIDE SEQUENCE [LARGE SCALE GENOMIC DNA]</scope>
    <source>
        <strain evidence="6 7">MK1</strain>
    </source>
</reference>
<evidence type="ECO:0000256" key="1">
    <source>
        <dbReference type="ARBA" id="ARBA00006723"/>
    </source>
</evidence>
<sequence length="61" mass="6999">MPIVQIDMIEGRTEEQKRSLARNITDAVVESVSCKPEVVKVIIRELKKEHYAEGGVLYKDR</sequence>
<protein>
    <recommendedName>
        <fullName evidence="4">Tautomerase</fullName>
        <ecNumber evidence="4">5.3.2.-</ecNumber>
    </recommendedName>
</protein>
<name>A0AAU0USR3_9FIRM</name>
<dbReference type="InterPro" id="IPR004370">
    <property type="entry name" value="4-OT-like_dom"/>
</dbReference>
<dbReference type="InterPro" id="IPR014347">
    <property type="entry name" value="Tautomerase/MIF_sf"/>
</dbReference>
<evidence type="ECO:0000313" key="6">
    <source>
        <dbReference type="EMBL" id="WRO23315.1"/>
    </source>
</evidence>
<evidence type="ECO:0000256" key="3">
    <source>
        <dbReference type="PIRSR" id="PIRSR618191-1"/>
    </source>
</evidence>
<dbReference type="NCBIfam" id="NF001966">
    <property type="entry name" value="PRK00745.1"/>
    <property type="match status" value="1"/>
</dbReference>
<dbReference type="KEGG" id="dbc:MFMK1_003172"/>
<dbReference type="InterPro" id="IPR018191">
    <property type="entry name" value="4-OT"/>
</dbReference>
<gene>
    <name evidence="6" type="ORF">MFMK1_003172</name>
</gene>
<evidence type="ECO:0000256" key="2">
    <source>
        <dbReference type="ARBA" id="ARBA00023235"/>
    </source>
</evidence>
<dbReference type="NCBIfam" id="TIGR00013">
    <property type="entry name" value="taut"/>
    <property type="match status" value="1"/>
</dbReference>
<dbReference type="SUPFAM" id="SSF55331">
    <property type="entry name" value="Tautomerase/MIF"/>
    <property type="match status" value="1"/>
</dbReference>
<dbReference type="EMBL" id="CP121694">
    <property type="protein sequence ID" value="WRO23315.1"/>
    <property type="molecule type" value="Genomic_DNA"/>
</dbReference>
<dbReference type="PANTHER" id="PTHR35530:SF1">
    <property type="entry name" value="2-HYDROXYMUCONATE TAUTOMERASE"/>
    <property type="match status" value="1"/>
</dbReference>
<dbReference type="GO" id="GO:0016853">
    <property type="term" value="F:isomerase activity"/>
    <property type="evidence" value="ECO:0007669"/>
    <property type="project" value="UniProtKB-UniRule"/>
</dbReference>
<feature type="active site" description="Proton acceptor; via imino nitrogen" evidence="3">
    <location>
        <position position="2"/>
    </location>
</feature>
<dbReference type="Gene3D" id="3.30.429.10">
    <property type="entry name" value="Macrophage Migration Inhibitory Factor"/>
    <property type="match status" value="1"/>
</dbReference>
<accession>A0AAU0USR3</accession>
<dbReference type="NCBIfam" id="NF002571">
    <property type="entry name" value="PRK02220.1"/>
    <property type="match status" value="1"/>
</dbReference>
<dbReference type="EC" id="5.3.2.-" evidence="4"/>
<evidence type="ECO:0000256" key="4">
    <source>
        <dbReference type="RuleBase" id="RU362032"/>
    </source>
</evidence>
<proteinExistence type="inferred from homology"/>
<feature type="domain" description="4-oxalocrotonate tautomerase-like" evidence="5">
    <location>
        <begin position="2"/>
        <end position="61"/>
    </location>
</feature>
<comment type="similarity">
    <text evidence="1 4">Belongs to the 4-oxalocrotonate tautomerase family.</text>
</comment>